<dbReference type="GO" id="GO:0016491">
    <property type="term" value="F:oxidoreductase activity"/>
    <property type="evidence" value="ECO:0007669"/>
    <property type="project" value="UniProtKB-KW"/>
</dbReference>
<evidence type="ECO:0000313" key="9">
    <source>
        <dbReference type="Proteomes" id="UP000008237"/>
    </source>
</evidence>
<dbReference type="FunFam" id="3.20.20.100:FF:000006">
    <property type="entry name" value="Aldo-keto reductase family 1 member A1"/>
    <property type="match status" value="1"/>
</dbReference>
<dbReference type="PROSITE" id="PS00063">
    <property type="entry name" value="ALDOKETO_REDUCTASE_3"/>
    <property type="match status" value="1"/>
</dbReference>
<dbReference type="PANTHER" id="PTHR11732">
    <property type="entry name" value="ALDO/KETO REDUCTASE"/>
    <property type="match status" value="1"/>
</dbReference>
<evidence type="ECO:0000256" key="3">
    <source>
        <dbReference type="ARBA" id="ARBA00023002"/>
    </source>
</evidence>
<dbReference type="InterPro" id="IPR018170">
    <property type="entry name" value="Aldo/ket_reductase_CS"/>
</dbReference>
<comment type="similarity">
    <text evidence="1">Belongs to the aldo/keto reductase family.</text>
</comment>
<dbReference type="AlphaFoldDB" id="E2BWT3"/>
<dbReference type="InterPro" id="IPR020471">
    <property type="entry name" value="AKR"/>
</dbReference>
<evidence type="ECO:0000256" key="2">
    <source>
        <dbReference type="ARBA" id="ARBA00022857"/>
    </source>
</evidence>
<proteinExistence type="inferred from homology"/>
<dbReference type="InterPro" id="IPR023210">
    <property type="entry name" value="NADP_OxRdtase_dom"/>
</dbReference>
<keyword evidence="2" id="KW-0521">NADP</keyword>
<reference evidence="8 9" key="1">
    <citation type="journal article" date="2010" name="Science">
        <title>Genomic comparison of the ants Camponotus floridanus and Harpegnathos saltator.</title>
        <authorList>
            <person name="Bonasio R."/>
            <person name="Zhang G."/>
            <person name="Ye C."/>
            <person name="Mutti N.S."/>
            <person name="Fang X."/>
            <person name="Qin N."/>
            <person name="Donahue G."/>
            <person name="Yang P."/>
            <person name="Li Q."/>
            <person name="Li C."/>
            <person name="Zhang P."/>
            <person name="Huang Z."/>
            <person name="Berger S.L."/>
            <person name="Reinberg D."/>
            <person name="Wang J."/>
            <person name="Liebig J."/>
        </authorList>
    </citation>
    <scope>NUCLEOTIDE SEQUENCE [LARGE SCALE GENOMIC DNA]</scope>
    <source>
        <strain evidence="8 9">R22 G/1</strain>
    </source>
</reference>
<organism evidence="9">
    <name type="scientific">Harpegnathos saltator</name>
    <name type="common">Jerdon's jumping ant</name>
    <dbReference type="NCBI Taxonomy" id="610380"/>
    <lineage>
        <taxon>Eukaryota</taxon>
        <taxon>Metazoa</taxon>
        <taxon>Ecdysozoa</taxon>
        <taxon>Arthropoda</taxon>
        <taxon>Hexapoda</taxon>
        <taxon>Insecta</taxon>
        <taxon>Pterygota</taxon>
        <taxon>Neoptera</taxon>
        <taxon>Endopterygota</taxon>
        <taxon>Hymenoptera</taxon>
        <taxon>Apocrita</taxon>
        <taxon>Aculeata</taxon>
        <taxon>Formicoidea</taxon>
        <taxon>Formicidae</taxon>
        <taxon>Ponerinae</taxon>
        <taxon>Ponerini</taxon>
        <taxon>Harpegnathos</taxon>
    </lineage>
</organism>
<keyword evidence="9" id="KW-1185">Reference proteome</keyword>
<feature type="binding site" evidence="5">
    <location>
        <position position="112"/>
    </location>
    <ligand>
        <name>substrate</name>
    </ligand>
</feature>
<accession>E2BWT3</accession>
<gene>
    <name evidence="8" type="ORF">EAI_11003</name>
</gene>
<evidence type="ECO:0000256" key="6">
    <source>
        <dbReference type="PIRSR" id="PIRSR000097-3"/>
    </source>
</evidence>
<dbReference type="PIRSF" id="PIRSF000097">
    <property type="entry name" value="AKR"/>
    <property type="match status" value="1"/>
</dbReference>
<keyword evidence="3" id="KW-0560">Oxidoreductase</keyword>
<dbReference type="STRING" id="610380.E2BWT3"/>
<dbReference type="PROSITE" id="PS00062">
    <property type="entry name" value="ALDOKETO_REDUCTASE_2"/>
    <property type="match status" value="1"/>
</dbReference>
<dbReference type="EMBL" id="GL451188">
    <property type="protein sequence ID" value="EFN79797.1"/>
    <property type="molecule type" value="Genomic_DNA"/>
</dbReference>
<feature type="domain" description="NADP-dependent oxidoreductase" evidence="7">
    <location>
        <begin position="17"/>
        <end position="296"/>
    </location>
</feature>
<name>E2BWT3_HARSA</name>
<evidence type="ECO:0000256" key="5">
    <source>
        <dbReference type="PIRSR" id="PIRSR000097-2"/>
    </source>
</evidence>
<dbReference type="PROSITE" id="PS00798">
    <property type="entry name" value="ALDOKETO_REDUCTASE_1"/>
    <property type="match status" value="1"/>
</dbReference>
<dbReference type="Pfam" id="PF00248">
    <property type="entry name" value="Aldo_ket_red"/>
    <property type="match status" value="1"/>
</dbReference>
<dbReference type="Proteomes" id="UP000008237">
    <property type="component" value="Unassembled WGS sequence"/>
</dbReference>
<dbReference type="OMA" id="DMYLVHT"/>
<dbReference type="InterPro" id="IPR036812">
    <property type="entry name" value="NAD(P)_OxRdtase_dom_sf"/>
</dbReference>
<sequence length="326" mass="37298">MSNSDVLLPTRQTMPILGFGTWHASEEELETAIDIALEAGYRHIDTATVYQNERAIGNVLKRWLDSGRINRSELFVVTKVPPSGNRPEDIEKWIKRSLCNLQLTYLDLYLVHTPFTFEDAGEELHPYNEKGEIKIDINTDHLKIWTAMEKQVLEGRTKAIGLSNFNISQIKKILANAKLPISNLQIELHVYFQQNDLVKFCKNNNITVTAYSSLGSRGFINQIGKADTVPDLLKNYIVLEVAQKYKKTPAQILLKHIIQKNIAVIPKSTNPTRIKENIQLFDWELQQEDVNKLNNLDMGESARICDFGIFKGITKHPEFPFVKLYC</sequence>
<dbReference type="OrthoDB" id="416253at2759"/>
<feature type="site" description="Lowers pKa of active site Tyr" evidence="6">
    <location>
        <position position="79"/>
    </location>
</feature>
<protein>
    <submittedName>
        <fullName evidence="8">Alcohol dehydrogenase [NADP+]</fullName>
    </submittedName>
</protein>
<evidence type="ECO:0000259" key="7">
    <source>
        <dbReference type="Pfam" id="PF00248"/>
    </source>
</evidence>
<dbReference type="InParanoid" id="E2BWT3"/>
<dbReference type="Gene3D" id="3.20.20.100">
    <property type="entry name" value="NADP-dependent oxidoreductase domain"/>
    <property type="match status" value="1"/>
</dbReference>
<evidence type="ECO:0000256" key="1">
    <source>
        <dbReference type="ARBA" id="ARBA00007905"/>
    </source>
</evidence>
<evidence type="ECO:0000256" key="4">
    <source>
        <dbReference type="PIRSR" id="PIRSR000097-1"/>
    </source>
</evidence>
<dbReference type="PRINTS" id="PR00069">
    <property type="entry name" value="ALDKETRDTASE"/>
</dbReference>
<feature type="active site" description="Proton donor" evidence="4">
    <location>
        <position position="50"/>
    </location>
</feature>
<dbReference type="FunCoup" id="E2BWT3">
    <property type="interactions" value="305"/>
</dbReference>
<evidence type="ECO:0000313" key="8">
    <source>
        <dbReference type="EMBL" id="EFN79797.1"/>
    </source>
</evidence>
<dbReference type="SUPFAM" id="SSF51430">
    <property type="entry name" value="NAD(P)-linked oxidoreductase"/>
    <property type="match status" value="1"/>
</dbReference>